<evidence type="ECO:0000259" key="8">
    <source>
        <dbReference type="PROSITE" id="PS50850"/>
    </source>
</evidence>
<keyword evidence="4 7" id="KW-1133">Transmembrane helix</keyword>
<evidence type="ECO:0000256" key="2">
    <source>
        <dbReference type="ARBA" id="ARBA00022448"/>
    </source>
</evidence>
<dbReference type="GeneID" id="72062562"/>
<evidence type="ECO:0000256" key="1">
    <source>
        <dbReference type="ARBA" id="ARBA00004141"/>
    </source>
</evidence>
<feature type="transmembrane region" description="Helical" evidence="7">
    <location>
        <begin position="511"/>
        <end position="532"/>
    </location>
</feature>
<keyword evidence="3 7" id="KW-0812">Transmembrane</keyword>
<dbReference type="GO" id="GO:0022857">
    <property type="term" value="F:transmembrane transporter activity"/>
    <property type="evidence" value="ECO:0007669"/>
    <property type="project" value="InterPro"/>
</dbReference>
<dbReference type="PROSITE" id="PS50850">
    <property type="entry name" value="MFS"/>
    <property type="match status" value="1"/>
</dbReference>
<dbReference type="InterPro" id="IPR001958">
    <property type="entry name" value="Tet-R_TetA/multi-R_MdtG-like"/>
</dbReference>
<feature type="transmembrane region" description="Helical" evidence="7">
    <location>
        <begin position="264"/>
        <end position="288"/>
    </location>
</feature>
<organism evidence="9 10">
    <name type="scientific">Purpureocillium takamizusanense</name>
    <dbReference type="NCBI Taxonomy" id="2060973"/>
    <lineage>
        <taxon>Eukaryota</taxon>
        <taxon>Fungi</taxon>
        <taxon>Dikarya</taxon>
        <taxon>Ascomycota</taxon>
        <taxon>Pezizomycotina</taxon>
        <taxon>Sordariomycetes</taxon>
        <taxon>Hypocreomycetidae</taxon>
        <taxon>Hypocreales</taxon>
        <taxon>Ophiocordycipitaceae</taxon>
        <taxon>Purpureocillium</taxon>
    </lineage>
</organism>
<sequence>MVSIKAGRRPSDPRPPAPADNPEEARDATETTPLLAGRQLAPDDGDTEAAASLLVRSRKDDDEDDSLDSRGCLSADAGVAQDGLNKGKPLPKLQIFLLCYARMMEPIAFFSIFPFIAQMVQQNGRLPESDVGFYSGLIESIFSATQMVVLIFWGLLADRVGRKPILLVSLVGMTIGPALFGVARSIWQMILFRSLAGVFSGSSLIIRTMMGDHSTPETQAVIFSWFAFAGNVGIFLGPILGGALADPAEQYPGVFGDNQFFRDYPYALPGFVVGAISATGALTSLLFLDETLKKSKAPDTLQGSSGALVNYNEDGNGHVDGELVKMSLWQLTRAPNVTVVLWTYGHIMLLAFAFTAILPVALYTPVSLGGLGCNAFQISMYMAAQGASQALWLLLAFPLLQRRMGTNGVLRLCVIAYPFFFIGYMVMNGLLRSHTDAAMVWFWILGSIVVFIGPGVSMSFTAVQLALNDVAPDPHLLGTLNAIALTCTSAIRSLAPGASTAIYAVGVRNQIFYGHLAWVLLVPISASLLFVLKRMPADKRLAQAVAR</sequence>
<name>A0A9Q8Q6Y6_9HYPO</name>
<evidence type="ECO:0000313" key="9">
    <source>
        <dbReference type="EMBL" id="UNI13902.1"/>
    </source>
</evidence>
<dbReference type="CDD" id="cd17330">
    <property type="entry name" value="MFS_SLC46_TetA_like"/>
    <property type="match status" value="1"/>
</dbReference>
<evidence type="ECO:0000256" key="5">
    <source>
        <dbReference type="ARBA" id="ARBA00023136"/>
    </source>
</evidence>
<dbReference type="PANTHER" id="PTHR23504:SF3">
    <property type="entry name" value="MAJOR FACILITATOR SUPERFAMILY (MFS) PROFILE DOMAIN-CONTAINING PROTEIN"/>
    <property type="match status" value="1"/>
</dbReference>
<feature type="domain" description="Major facilitator superfamily (MFS) profile" evidence="8">
    <location>
        <begin position="94"/>
        <end position="539"/>
    </location>
</feature>
<feature type="transmembrane region" description="Helical" evidence="7">
    <location>
        <begin position="222"/>
        <end position="244"/>
    </location>
</feature>
<gene>
    <name evidence="9" type="ORF">JDV02_000597</name>
</gene>
<dbReference type="SUPFAM" id="SSF103473">
    <property type="entry name" value="MFS general substrate transporter"/>
    <property type="match status" value="1"/>
</dbReference>
<dbReference type="Gene3D" id="1.20.1250.20">
    <property type="entry name" value="MFS general substrate transporter like domains"/>
    <property type="match status" value="1"/>
</dbReference>
<keyword evidence="5 7" id="KW-0472">Membrane</keyword>
<evidence type="ECO:0000313" key="10">
    <source>
        <dbReference type="Proteomes" id="UP000829364"/>
    </source>
</evidence>
<evidence type="ECO:0000256" key="3">
    <source>
        <dbReference type="ARBA" id="ARBA00022692"/>
    </source>
</evidence>
<evidence type="ECO:0000256" key="4">
    <source>
        <dbReference type="ARBA" id="ARBA00022989"/>
    </source>
</evidence>
<feature type="transmembrane region" description="Helical" evidence="7">
    <location>
        <begin position="137"/>
        <end position="157"/>
    </location>
</feature>
<evidence type="ECO:0000256" key="6">
    <source>
        <dbReference type="SAM" id="MobiDB-lite"/>
    </source>
</evidence>
<proteinExistence type="predicted"/>
<dbReference type="OrthoDB" id="419616at2759"/>
<feature type="transmembrane region" description="Helical" evidence="7">
    <location>
        <begin position="479"/>
        <end position="505"/>
    </location>
</feature>
<reference evidence="9" key="1">
    <citation type="submission" date="2021-11" db="EMBL/GenBank/DDBJ databases">
        <title>Purpureocillium_takamizusanense_genome.</title>
        <authorList>
            <person name="Nguyen N.-H."/>
        </authorList>
    </citation>
    <scope>NUCLEOTIDE SEQUENCE</scope>
    <source>
        <strain evidence="9">PT3</strain>
    </source>
</reference>
<dbReference type="KEGG" id="ptkz:JDV02_000597"/>
<protein>
    <recommendedName>
        <fullName evidence="8">Major facilitator superfamily (MFS) profile domain-containing protein</fullName>
    </recommendedName>
</protein>
<evidence type="ECO:0000256" key="7">
    <source>
        <dbReference type="SAM" id="Phobius"/>
    </source>
</evidence>
<dbReference type="GO" id="GO:0016020">
    <property type="term" value="C:membrane"/>
    <property type="evidence" value="ECO:0007669"/>
    <property type="project" value="UniProtKB-SubCell"/>
</dbReference>
<accession>A0A9Q8Q6Y6</accession>
<dbReference type="RefSeq" id="XP_047837383.1">
    <property type="nucleotide sequence ID" value="XM_047981423.1"/>
</dbReference>
<keyword evidence="2" id="KW-0813">Transport</keyword>
<keyword evidence="10" id="KW-1185">Reference proteome</keyword>
<comment type="subcellular location">
    <subcellularLocation>
        <location evidence="1">Membrane</location>
        <topology evidence="1">Multi-pass membrane protein</topology>
    </subcellularLocation>
</comment>
<feature type="transmembrane region" description="Helical" evidence="7">
    <location>
        <begin position="164"/>
        <end position="183"/>
    </location>
</feature>
<feature type="transmembrane region" description="Helical" evidence="7">
    <location>
        <begin position="95"/>
        <end position="117"/>
    </location>
</feature>
<feature type="transmembrane region" description="Helical" evidence="7">
    <location>
        <begin position="439"/>
        <end position="467"/>
    </location>
</feature>
<feature type="transmembrane region" description="Helical" evidence="7">
    <location>
        <begin position="409"/>
        <end position="427"/>
    </location>
</feature>
<dbReference type="PANTHER" id="PTHR23504">
    <property type="entry name" value="MAJOR FACILITATOR SUPERFAMILY DOMAIN-CONTAINING PROTEIN 10"/>
    <property type="match status" value="1"/>
</dbReference>
<dbReference type="Pfam" id="PF07690">
    <property type="entry name" value="MFS_1"/>
    <property type="match status" value="1"/>
</dbReference>
<feature type="region of interest" description="Disordered" evidence="6">
    <location>
        <begin position="1"/>
        <end position="47"/>
    </location>
</feature>
<dbReference type="PRINTS" id="PR01035">
    <property type="entry name" value="TCRTETA"/>
</dbReference>
<dbReference type="AlphaFoldDB" id="A0A9Q8Q6Y6"/>
<dbReference type="InterPro" id="IPR036259">
    <property type="entry name" value="MFS_trans_sf"/>
</dbReference>
<dbReference type="InterPro" id="IPR011701">
    <property type="entry name" value="MFS"/>
</dbReference>
<dbReference type="EMBL" id="CP086354">
    <property type="protein sequence ID" value="UNI13902.1"/>
    <property type="molecule type" value="Genomic_DNA"/>
</dbReference>
<dbReference type="InterPro" id="IPR020846">
    <property type="entry name" value="MFS_dom"/>
</dbReference>
<feature type="transmembrane region" description="Helical" evidence="7">
    <location>
        <begin position="375"/>
        <end position="397"/>
    </location>
</feature>
<feature type="transmembrane region" description="Helical" evidence="7">
    <location>
        <begin position="339"/>
        <end position="363"/>
    </location>
</feature>
<dbReference type="Proteomes" id="UP000829364">
    <property type="component" value="Chromosome 1"/>
</dbReference>
<feature type="transmembrane region" description="Helical" evidence="7">
    <location>
        <begin position="189"/>
        <end position="210"/>
    </location>
</feature>